<evidence type="ECO:0000313" key="5">
    <source>
        <dbReference type="EMBL" id="SKD09383.1"/>
    </source>
</evidence>
<dbReference type="InterPro" id="IPR006710">
    <property type="entry name" value="Glyco_hydro_43"/>
</dbReference>
<organism evidence="5 6">
    <name type="scientific">Chitinophaga ginsengisegetis</name>
    <dbReference type="NCBI Taxonomy" id="393003"/>
    <lineage>
        <taxon>Bacteria</taxon>
        <taxon>Pseudomonadati</taxon>
        <taxon>Bacteroidota</taxon>
        <taxon>Chitinophagia</taxon>
        <taxon>Chitinophagales</taxon>
        <taxon>Chitinophagaceae</taxon>
        <taxon>Chitinophaga</taxon>
    </lineage>
</organism>
<dbReference type="STRING" id="393003.SAMN05660461_5270"/>
<evidence type="ECO:0000256" key="3">
    <source>
        <dbReference type="ARBA" id="ARBA00023295"/>
    </source>
</evidence>
<dbReference type="CDD" id="cd18824">
    <property type="entry name" value="GH43_CtGH43-like"/>
    <property type="match status" value="1"/>
</dbReference>
<evidence type="ECO:0000313" key="6">
    <source>
        <dbReference type="Proteomes" id="UP000190166"/>
    </source>
</evidence>
<keyword evidence="2 4" id="KW-0378">Hydrolase</keyword>
<dbReference type="PANTHER" id="PTHR22925:SF3">
    <property type="entry name" value="GLYCOSYL HYDROLASE FAMILY PROTEIN 43"/>
    <property type="match status" value="1"/>
</dbReference>
<evidence type="ECO:0000256" key="1">
    <source>
        <dbReference type="ARBA" id="ARBA00009865"/>
    </source>
</evidence>
<name>A0A1T5P9V4_9BACT</name>
<reference evidence="5 6" key="1">
    <citation type="submission" date="2017-02" db="EMBL/GenBank/DDBJ databases">
        <authorList>
            <person name="Peterson S.W."/>
        </authorList>
    </citation>
    <scope>NUCLEOTIDE SEQUENCE [LARGE SCALE GENOMIC DNA]</scope>
    <source>
        <strain evidence="5 6">DSM 18108</strain>
    </source>
</reference>
<sequence>MNFNPQQQQTIRFSTAGAAIDAHDGEIAYFNGTYYLYGTSYGCGFEWGKKDAPFCGFKVYTSTDLQQWTDKGFLFDARTPVWQTRCNGSTYGCFRPHVIYNKKTKQYVLWINVYDNRIGFRVFTSQHPTGPFTEVAEPTLAVNNNGAVAGLNNGDHDTFVDKDGTAYIAYTDWQTKGTIVIEKLRADYLTGSGEHVKAVTKGNTEAPALLRRNGIYYLLYSDPNCGYCAGTGTSYRRAASPLGPWSDGVKISDQSCGGQPSFVSLIKLNGDSVFLYGSDLWNKAAKNEALANYYWAPLSFAADGAIEPIICKDSIALPLRAALPPVLKVKPDNSSGQEGFRFQCDIHGCIQRSQTFTPTRSGVLTAVSITAFKSGYPDDDLHISIYPADDKGLPAAGKALYETAVSRDSLSWSPQPVTIKPHITVAAKRSYVFVIRSSTGSGCYGITYKDETPGGGAGYSADCGQVFTIEKGRVLKFSTYVGK</sequence>
<accession>A0A1T5P9V4</accession>
<dbReference type="EMBL" id="FUZZ01000005">
    <property type="protein sequence ID" value="SKD09383.1"/>
    <property type="molecule type" value="Genomic_DNA"/>
</dbReference>
<evidence type="ECO:0000256" key="2">
    <source>
        <dbReference type="ARBA" id="ARBA00022801"/>
    </source>
</evidence>
<comment type="similarity">
    <text evidence="1 4">Belongs to the glycosyl hydrolase 43 family.</text>
</comment>
<dbReference type="AlphaFoldDB" id="A0A1T5P9V4"/>
<dbReference type="Gene3D" id="2.115.10.20">
    <property type="entry name" value="Glycosyl hydrolase domain, family 43"/>
    <property type="match status" value="1"/>
</dbReference>
<proteinExistence type="inferred from homology"/>
<evidence type="ECO:0000256" key="4">
    <source>
        <dbReference type="RuleBase" id="RU361187"/>
    </source>
</evidence>
<gene>
    <name evidence="5" type="ORF">SAMN05660461_5270</name>
</gene>
<protein>
    <submittedName>
        <fullName evidence="5">Glycosyl hydrolases family 43</fullName>
    </submittedName>
</protein>
<keyword evidence="6" id="KW-1185">Reference proteome</keyword>
<dbReference type="GO" id="GO:0004553">
    <property type="term" value="F:hydrolase activity, hydrolyzing O-glycosyl compounds"/>
    <property type="evidence" value="ECO:0007669"/>
    <property type="project" value="InterPro"/>
</dbReference>
<dbReference type="SUPFAM" id="SSF75005">
    <property type="entry name" value="Arabinanase/levansucrase/invertase"/>
    <property type="match status" value="1"/>
</dbReference>
<keyword evidence="3 4" id="KW-0326">Glycosidase</keyword>
<dbReference type="Pfam" id="PF04616">
    <property type="entry name" value="Glyco_hydro_43"/>
    <property type="match status" value="1"/>
</dbReference>
<dbReference type="Proteomes" id="UP000190166">
    <property type="component" value="Unassembled WGS sequence"/>
</dbReference>
<dbReference type="PANTHER" id="PTHR22925">
    <property type="entry name" value="GLYCOSYL HYDROLASE 43 FAMILY MEMBER"/>
    <property type="match status" value="1"/>
</dbReference>
<dbReference type="GO" id="GO:0005975">
    <property type="term" value="P:carbohydrate metabolic process"/>
    <property type="evidence" value="ECO:0007669"/>
    <property type="project" value="InterPro"/>
</dbReference>
<dbReference type="InterPro" id="IPR023296">
    <property type="entry name" value="Glyco_hydro_beta-prop_sf"/>
</dbReference>